<evidence type="ECO:0000256" key="7">
    <source>
        <dbReference type="ARBA" id="ARBA00022801"/>
    </source>
</evidence>
<feature type="compositionally biased region" description="Basic and acidic residues" evidence="19">
    <location>
        <begin position="127"/>
        <end position="137"/>
    </location>
</feature>
<comment type="subcellular location">
    <subcellularLocation>
        <location evidence="3">Cytoplasm</location>
        <location evidence="3">Cytoskeleton</location>
        <location evidence="3">Spindle</location>
    </subcellularLocation>
    <subcellularLocation>
        <location evidence="4">Cytoplasm</location>
        <location evidence="4">Cytosol</location>
    </subcellularLocation>
    <subcellularLocation>
        <location evidence="2">Mitochondrion</location>
    </subcellularLocation>
    <subcellularLocation>
        <location evidence="1">Nucleus</location>
    </subcellularLocation>
</comment>
<keyword evidence="11" id="KW-0206">Cytoskeleton</keyword>
<evidence type="ECO:0000256" key="12">
    <source>
        <dbReference type="ARBA" id="ARBA00023242"/>
    </source>
</evidence>
<protein>
    <recommendedName>
        <fullName evidence="16">Acyl-coenzyme A thioesterase 13</fullName>
    </recommendedName>
    <alternativeName>
        <fullName evidence="17">Hotdog-fold thioesterase superfamily member 2</fullName>
    </alternativeName>
    <alternativeName>
        <fullName evidence="18">Thioesterase superfamily member 2</fullName>
    </alternativeName>
</protein>
<dbReference type="eggNOG" id="KOG3991">
    <property type="taxonomic scope" value="Eukaryota"/>
</dbReference>
<comment type="catalytic activity">
    <reaction evidence="13">
        <text>a fatty acyl-CoA + H2O = a fatty acid + CoA + H(+)</text>
        <dbReference type="Rhea" id="RHEA:16781"/>
        <dbReference type="ChEBI" id="CHEBI:15377"/>
        <dbReference type="ChEBI" id="CHEBI:15378"/>
        <dbReference type="ChEBI" id="CHEBI:28868"/>
        <dbReference type="ChEBI" id="CHEBI:57287"/>
        <dbReference type="ChEBI" id="CHEBI:77636"/>
    </reaction>
    <physiologicalReaction direction="left-to-right" evidence="13">
        <dbReference type="Rhea" id="RHEA:16782"/>
    </physiologicalReaction>
</comment>
<evidence type="ECO:0000256" key="1">
    <source>
        <dbReference type="ARBA" id="ARBA00004123"/>
    </source>
</evidence>
<organism evidence="20">
    <name type="scientific">Oryza meridionalis</name>
    <dbReference type="NCBI Taxonomy" id="40149"/>
    <lineage>
        <taxon>Eukaryota</taxon>
        <taxon>Viridiplantae</taxon>
        <taxon>Streptophyta</taxon>
        <taxon>Embryophyta</taxon>
        <taxon>Tracheophyta</taxon>
        <taxon>Spermatophyta</taxon>
        <taxon>Magnoliopsida</taxon>
        <taxon>Liliopsida</taxon>
        <taxon>Poales</taxon>
        <taxon>Poaceae</taxon>
        <taxon>BOP clade</taxon>
        <taxon>Oryzoideae</taxon>
        <taxon>Oryzeae</taxon>
        <taxon>Oryzinae</taxon>
        <taxon>Oryza</taxon>
    </lineage>
</organism>
<keyword evidence="21" id="KW-1185">Reference proteome</keyword>
<dbReference type="GO" id="GO:0160215">
    <property type="term" value="F:deacylase activity"/>
    <property type="evidence" value="ECO:0007669"/>
    <property type="project" value="UniProtKB-ARBA"/>
</dbReference>
<evidence type="ECO:0000256" key="4">
    <source>
        <dbReference type="ARBA" id="ARBA00004514"/>
    </source>
</evidence>
<dbReference type="SUPFAM" id="SSF54637">
    <property type="entry name" value="Thioesterase/thiol ester dehydrase-isomerase"/>
    <property type="match status" value="1"/>
</dbReference>
<dbReference type="GO" id="GO:0005819">
    <property type="term" value="C:spindle"/>
    <property type="evidence" value="ECO:0007669"/>
    <property type="project" value="UniProtKB-SubCell"/>
</dbReference>
<feature type="region of interest" description="Disordered" evidence="19">
    <location>
        <begin position="1"/>
        <end position="141"/>
    </location>
</feature>
<reference evidence="20" key="1">
    <citation type="submission" date="2015-04" db="UniProtKB">
        <authorList>
            <consortium name="EnsemblPlants"/>
        </authorList>
    </citation>
    <scope>IDENTIFICATION</scope>
</reference>
<dbReference type="EnsemblPlants" id="OMERI02G18520.1">
    <property type="protein sequence ID" value="OMERI02G18520.1"/>
    <property type="gene ID" value="OMERI02G18520"/>
</dbReference>
<dbReference type="HOGENOM" id="CLU_030535_1_0_1"/>
<comment type="function">
    <text evidence="14">Catalyzes the hydrolysis of acyl-CoAs into free fatty acids and coenzyme A (CoASH), regulating their respective intracellular levels. Has acyl-CoA thioesterase activity towards medium (C12) and long-chain (C18) fatty acyl-CoA substrates. Can also hydrolyze 3-hydroxyphenylacetyl-CoA and 3,4-dihydroxyphenylacetyl-CoA (in vitro). May play a role in controlling adaptive thermogenesis.</text>
</comment>
<dbReference type="InterPro" id="IPR042467">
    <property type="entry name" value="Peptidase_C65_otubain_sub2"/>
</dbReference>
<dbReference type="CDD" id="cd03443">
    <property type="entry name" value="PaaI_thioesterase"/>
    <property type="match status" value="1"/>
</dbReference>
<sequence>MASASDPAEVELHGQREPHDSSSSTDASIPAPTSAAAADVPLPPSSSSSPPPPPPSSVEGRTKQPGGGGRGADAAAAVEQKGKKKISDSDDREQAEGDEEDRKSDSQKEKLAGRRTRRLNLAAYQGDAKKPSDDVNLARRPGKLPWDDPRVWKPHVTPVSTVKKSLGISILVYISNKFLRRKGSPAGFSNLKYKQQPLVQHQKIPLASAPEHYGLRSGLQRIMSANLLILLNEYSDFRPEQVLDMVGTDEENRLLATVGAIDHRQWASGFSQSHKVFEKLIQNVMRWKRRQKGVASADSRRQKLLEFFCSYSKSDDILAFLKYAAANWICSHREEYEPNIAGLGGGYTLEAWCEIYLLQPREQTDHIQMRAVAAALGVPLLVENLHNGPAQDIYTADGVNTPRVTLLYTGVHYDILYPRHPSVGSGSSTQRARRAHMAMGDDYSKARQALAVSPHECSLVDAVSSAATPPTADDGEGHAAGFFEGFVLGGIRVDSVRPGLVDCSFTVPSRLTDRSGCLAAGAVVSLVDEVGSAASIADGRPVKVSTDMSVSFVSLAQARPGDHLRITARALGHKGAYSATHVLISNAATGEVVAEGRHSLFGRMKVVSSSTSTATSKL</sequence>
<dbReference type="CDD" id="cd22749">
    <property type="entry name" value="Otubain_C65"/>
    <property type="match status" value="1"/>
</dbReference>
<reference evidence="20" key="2">
    <citation type="submission" date="2018-05" db="EMBL/GenBank/DDBJ databases">
        <title>OmerRS3 (Oryza meridionalis Reference Sequence Version 3).</title>
        <authorList>
            <person name="Zhang J."/>
            <person name="Kudrna D."/>
            <person name="Lee S."/>
            <person name="Talag J."/>
            <person name="Welchert J."/>
            <person name="Wing R.A."/>
        </authorList>
    </citation>
    <scope>NUCLEOTIDE SEQUENCE [LARGE SCALE GENOMIC DNA]</scope>
    <source>
        <strain evidence="20">cv. OR44</strain>
    </source>
</reference>
<evidence type="ECO:0000256" key="8">
    <source>
        <dbReference type="ARBA" id="ARBA00022990"/>
    </source>
</evidence>
<dbReference type="PANTHER" id="PTHR12931:SF17">
    <property type="entry name" value="OS02G0521500 PROTEIN"/>
    <property type="match status" value="1"/>
</dbReference>
<dbReference type="PANTHER" id="PTHR12931">
    <property type="entry name" value="UBIQUITIN THIOLESTERASE PROTEIN OTUB"/>
    <property type="match status" value="1"/>
</dbReference>
<dbReference type="GO" id="GO:0005739">
    <property type="term" value="C:mitochondrion"/>
    <property type="evidence" value="ECO:0007669"/>
    <property type="project" value="UniProtKB-SubCell"/>
</dbReference>
<dbReference type="GO" id="GO:0071108">
    <property type="term" value="P:protein K48-linked deubiquitination"/>
    <property type="evidence" value="ECO:0007669"/>
    <property type="project" value="TreeGrafter"/>
</dbReference>
<feature type="compositionally biased region" description="Basic and acidic residues" evidence="19">
    <location>
        <begin position="85"/>
        <end position="112"/>
    </location>
</feature>
<dbReference type="GO" id="GO:0006629">
    <property type="term" value="P:lipid metabolic process"/>
    <property type="evidence" value="ECO:0007669"/>
    <property type="project" value="UniProtKB-KW"/>
</dbReference>
<dbReference type="Gene3D" id="3.10.129.10">
    <property type="entry name" value="Hotdog Thioesterase"/>
    <property type="match status" value="1"/>
</dbReference>
<dbReference type="AlphaFoldDB" id="A0A0E0CL93"/>
<evidence type="ECO:0000256" key="9">
    <source>
        <dbReference type="ARBA" id="ARBA00023098"/>
    </source>
</evidence>
<dbReference type="Pfam" id="PF10275">
    <property type="entry name" value="Peptidase_C65"/>
    <property type="match status" value="1"/>
</dbReference>
<dbReference type="Gene3D" id="1.20.1300.20">
    <property type="entry name" value="Peptidase C65 Otubain, subdomain 2"/>
    <property type="match status" value="1"/>
</dbReference>
<accession>A0A0E0CL93</accession>
<evidence type="ECO:0000313" key="21">
    <source>
        <dbReference type="Proteomes" id="UP000008021"/>
    </source>
</evidence>
<evidence type="ECO:0000256" key="6">
    <source>
        <dbReference type="ARBA" id="ARBA00022490"/>
    </source>
</evidence>
<feature type="compositionally biased region" description="Low complexity" evidence="19">
    <location>
        <begin position="21"/>
        <end position="39"/>
    </location>
</feature>
<evidence type="ECO:0000313" key="20">
    <source>
        <dbReference type="EnsemblPlants" id="OMERI02G18520.1"/>
    </source>
</evidence>
<dbReference type="GO" id="GO:0016788">
    <property type="term" value="F:hydrolase activity, acting on ester bonds"/>
    <property type="evidence" value="ECO:0007669"/>
    <property type="project" value="UniProtKB-ARBA"/>
</dbReference>
<keyword evidence="10" id="KW-0496">Mitochondrion</keyword>
<keyword evidence="6" id="KW-0963">Cytoplasm</keyword>
<evidence type="ECO:0000256" key="17">
    <source>
        <dbReference type="ARBA" id="ARBA00081533"/>
    </source>
</evidence>
<dbReference type="GO" id="GO:0043130">
    <property type="term" value="F:ubiquitin binding"/>
    <property type="evidence" value="ECO:0007669"/>
    <property type="project" value="TreeGrafter"/>
</dbReference>
<evidence type="ECO:0000256" key="19">
    <source>
        <dbReference type="SAM" id="MobiDB-lite"/>
    </source>
</evidence>
<keyword evidence="12" id="KW-0539">Nucleus</keyword>
<dbReference type="GO" id="GO:0004843">
    <property type="term" value="F:cysteine-type deubiquitinase activity"/>
    <property type="evidence" value="ECO:0007669"/>
    <property type="project" value="TreeGrafter"/>
</dbReference>
<proteinExistence type="inferred from homology"/>
<dbReference type="InterPro" id="IPR029069">
    <property type="entry name" value="HotDog_dom_sf"/>
</dbReference>
<evidence type="ECO:0000256" key="16">
    <source>
        <dbReference type="ARBA" id="ARBA00067273"/>
    </source>
</evidence>
<evidence type="ECO:0000256" key="3">
    <source>
        <dbReference type="ARBA" id="ARBA00004186"/>
    </source>
</evidence>
<dbReference type="FunFam" id="3.10.129.10:FF:000021">
    <property type="entry name" value="Acyl-coenzyme A thioesterase 13"/>
    <property type="match status" value="1"/>
</dbReference>
<evidence type="ECO:0000256" key="15">
    <source>
        <dbReference type="ARBA" id="ARBA00064709"/>
    </source>
</evidence>
<evidence type="ECO:0000256" key="5">
    <source>
        <dbReference type="ARBA" id="ARBA00008324"/>
    </source>
</evidence>
<evidence type="ECO:0000256" key="2">
    <source>
        <dbReference type="ARBA" id="ARBA00004173"/>
    </source>
</evidence>
<feature type="compositionally biased region" description="Basic and acidic residues" evidence="19">
    <location>
        <begin position="10"/>
        <end position="20"/>
    </location>
</feature>
<evidence type="ECO:0000256" key="11">
    <source>
        <dbReference type="ARBA" id="ARBA00023212"/>
    </source>
</evidence>
<comment type="similarity">
    <text evidence="5">Belongs to the thioesterase PaaI family.</text>
</comment>
<dbReference type="STRING" id="40149.A0A0E0CL93"/>
<name>A0A0E0CL93_9ORYZ</name>
<evidence type="ECO:0000256" key="14">
    <source>
        <dbReference type="ARBA" id="ARBA00058205"/>
    </source>
</evidence>
<dbReference type="GO" id="GO:0005634">
    <property type="term" value="C:nucleus"/>
    <property type="evidence" value="ECO:0007669"/>
    <property type="project" value="UniProtKB-SubCell"/>
</dbReference>
<dbReference type="Gramene" id="OMERI02G18520.1">
    <property type="protein sequence ID" value="OMERI02G18520.1"/>
    <property type="gene ID" value="OMERI02G18520"/>
</dbReference>
<evidence type="ECO:0000256" key="13">
    <source>
        <dbReference type="ARBA" id="ARBA00052976"/>
    </source>
</evidence>
<keyword evidence="9" id="KW-0443">Lipid metabolism</keyword>
<keyword evidence="7" id="KW-0378">Hydrolase</keyword>
<evidence type="ECO:0000256" key="18">
    <source>
        <dbReference type="ARBA" id="ARBA00083956"/>
    </source>
</evidence>
<dbReference type="GO" id="GO:0005829">
    <property type="term" value="C:cytosol"/>
    <property type="evidence" value="ECO:0007669"/>
    <property type="project" value="UniProtKB-SubCell"/>
</dbReference>
<evidence type="ECO:0000256" key="10">
    <source>
        <dbReference type="ARBA" id="ARBA00023128"/>
    </source>
</evidence>
<comment type="subunit">
    <text evidence="15">Homotetramer. Interacts with PCTP.</text>
</comment>
<dbReference type="Proteomes" id="UP000008021">
    <property type="component" value="Chromosome 2"/>
</dbReference>
<feature type="compositionally biased region" description="Pro residues" evidence="19">
    <location>
        <begin position="41"/>
        <end position="56"/>
    </location>
</feature>
<keyword evidence="8" id="KW-0007">Acetylation</keyword>
<dbReference type="InterPro" id="IPR019400">
    <property type="entry name" value="Peptidase_C65_otubain"/>
</dbReference>
<dbReference type="SUPFAM" id="SSF54001">
    <property type="entry name" value="Cysteine proteinases"/>
    <property type="match status" value="1"/>
</dbReference>
<dbReference type="InterPro" id="IPR038765">
    <property type="entry name" value="Papain-like_cys_pep_sf"/>
</dbReference>